<reference evidence="8" key="1">
    <citation type="submission" date="2015-08" db="EMBL/GenBank/DDBJ databases">
        <authorList>
            <person name="Varghese N."/>
        </authorList>
    </citation>
    <scope>NUCLEOTIDE SEQUENCE [LARGE SCALE GENOMIC DNA]</scope>
    <source>
        <strain evidence="8">DSM 17901</strain>
    </source>
</reference>
<feature type="transmembrane region" description="Helical" evidence="6">
    <location>
        <begin position="24"/>
        <end position="42"/>
    </location>
</feature>
<dbReference type="PANTHER" id="PTHR33931:SF2">
    <property type="entry name" value="HOLIN-LIKE PROTEIN CIDA"/>
    <property type="match status" value="1"/>
</dbReference>
<keyword evidence="2" id="KW-1003">Cell membrane</keyword>
<comment type="subcellular location">
    <subcellularLocation>
        <location evidence="1">Cell membrane</location>
        <topology evidence="1">Multi-pass membrane protein</topology>
    </subcellularLocation>
</comment>
<evidence type="ECO:0000256" key="3">
    <source>
        <dbReference type="ARBA" id="ARBA00022692"/>
    </source>
</evidence>
<sequence length="117" mass="12456">MIESLIWLLGYQLAGELVSRACGLPIPGAVLGMLFLFITLCWRRGTPAVLASHVPAFLKHLSLLFIPAGAAVLAYRDLLTGHALAIAFVLVASTLVTLLVPAAVLRLALRLRSERGG</sequence>
<feature type="transmembrane region" description="Helical" evidence="6">
    <location>
        <begin position="81"/>
        <end position="105"/>
    </location>
</feature>
<evidence type="ECO:0000313" key="7">
    <source>
        <dbReference type="EMBL" id="CUA81560.1"/>
    </source>
</evidence>
<organism evidence="7 8">
    <name type="scientific">Gulbenkiania indica</name>
    <dbReference type="NCBI Taxonomy" id="375574"/>
    <lineage>
        <taxon>Bacteria</taxon>
        <taxon>Pseudomonadati</taxon>
        <taxon>Pseudomonadota</taxon>
        <taxon>Betaproteobacteria</taxon>
        <taxon>Neisseriales</taxon>
        <taxon>Chromobacteriaceae</taxon>
        <taxon>Gulbenkiania</taxon>
    </lineage>
</organism>
<name>A0A0K6GS89_9NEIS</name>
<dbReference type="OrthoDB" id="385012at2"/>
<keyword evidence="5 6" id="KW-0472">Membrane</keyword>
<proteinExistence type="predicted"/>
<evidence type="ECO:0000256" key="4">
    <source>
        <dbReference type="ARBA" id="ARBA00022989"/>
    </source>
</evidence>
<evidence type="ECO:0000256" key="1">
    <source>
        <dbReference type="ARBA" id="ARBA00004651"/>
    </source>
</evidence>
<dbReference type="PANTHER" id="PTHR33931">
    <property type="entry name" value="HOLIN-LIKE PROTEIN CIDA-RELATED"/>
    <property type="match status" value="1"/>
</dbReference>
<dbReference type="Proteomes" id="UP000243535">
    <property type="component" value="Unassembled WGS sequence"/>
</dbReference>
<accession>A0A0K6GS89</accession>
<evidence type="ECO:0000256" key="2">
    <source>
        <dbReference type="ARBA" id="ARBA00022475"/>
    </source>
</evidence>
<evidence type="ECO:0000256" key="6">
    <source>
        <dbReference type="SAM" id="Phobius"/>
    </source>
</evidence>
<dbReference type="GO" id="GO:0016787">
    <property type="term" value="F:hydrolase activity"/>
    <property type="evidence" value="ECO:0007669"/>
    <property type="project" value="UniProtKB-KW"/>
</dbReference>
<dbReference type="STRING" id="375574.GCA_001418035_00201"/>
<dbReference type="EMBL" id="CYHA01000001">
    <property type="protein sequence ID" value="CUA81560.1"/>
    <property type="molecule type" value="Genomic_DNA"/>
</dbReference>
<dbReference type="InterPro" id="IPR005538">
    <property type="entry name" value="LrgA/CidA"/>
</dbReference>
<keyword evidence="3 6" id="KW-0812">Transmembrane</keyword>
<evidence type="ECO:0000313" key="8">
    <source>
        <dbReference type="Proteomes" id="UP000243535"/>
    </source>
</evidence>
<gene>
    <name evidence="7" type="ORF">Ga0061063_0402</name>
</gene>
<keyword evidence="8" id="KW-1185">Reference proteome</keyword>
<dbReference type="RefSeq" id="WP_055433138.1">
    <property type="nucleotide sequence ID" value="NZ_CYHA01000001.1"/>
</dbReference>
<dbReference type="GO" id="GO:0005886">
    <property type="term" value="C:plasma membrane"/>
    <property type="evidence" value="ECO:0007669"/>
    <property type="project" value="UniProtKB-SubCell"/>
</dbReference>
<keyword evidence="4 6" id="KW-1133">Transmembrane helix</keyword>
<keyword evidence="7" id="KW-0378">Hydrolase</keyword>
<dbReference type="AlphaFoldDB" id="A0A0K6GS89"/>
<dbReference type="Pfam" id="PF03788">
    <property type="entry name" value="LrgA"/>
    <property type="match status" value="1"/>
</dbReference>
<protein>
    <submittedName>
        <fullName evidence="7">Putative effector of murein hydrolase LrgA, UPF0299 family</fullName>
    </submittedName>
</protein>
<evidence type="ECO:0000256" key="5">
    <source>
        <dbReference type="ARBA" id="ARBA00023136"/>
    </source>
</evidence>
<feature type="transmembrane region" description="Helical" evidence="6">
    <location>
        <begin position="54"/>
        <end position="75"/>
    </location>
</feature>